<dbReference type="OrthoDB" id="9781032at2"/>
<evidence type="ECO:0000313" key="2">
    <source>
        <dbReference type="Proteomes" id="UP000076021"/>
    </source>
</evidence>
<dbReference type="SUPFAM" id="SSF53187">
    <property type="entry name" value="Zn-dependent exopeptidases"/>
    <property type="match status" value="1"/>
</dbReference>
<dbReference type="SUPFAM" id="SSF55031">
    <property type="entry name" value="Bacterial exopeptidase dimerisation domain"/>
    <property type="match status" value="1"/>
</dbReference>
<dbReference type="PANTHER" id="PTHR30575">
    <property type="entry name" value="PEPTIDASE M20"/>
    <property type="match status" value="1"/>
</dbReference>
<dbReference type="EMBL" id="CP014806">
    <property type="protein sequence ID" value="AMX00968.1"/>
    <property type="molecule type" value="Genomic_DNA"/>
</dbReference>
<dbReference type="InterPro" id="IPR017145">
    <property type="entry name" value="Aminobenzoyl-glu_utiliz_pB"/>
</dbReference>
<dbReference type="GO" id="GO:0071713">
    <property type="term" value="F:para-aminobenzoyl-glutamate hydrolase activity"/>
    <property type="evidence" value="ECO:0007669"/>
    <property type="project" value="TreeGrafter"/>
</dbReference>
<dbReference type="GO" id="GO:0005737">
    <property type="term" value="C:cytoplasm"/>
    <property type="evidence" value="ECO:0007669"/>
    <property type="project" value="TreeGrafter"/>
</dbReference>
<dbReference type="CDD" id="cd05673">
    <property type="entry name" value="M20_Acy1L2_AbgB"/>
    <property type="match status" value="1"/>
</dbReference>
<dbReference type="GO" id="GO:0016805">
    <property type="term" value="F:dipeptidase activity"/>
    <property type="evidence" value="ECO:0007669"/>
    <property type="project" value="TreeGrafter"/>
</dbReference>
<dbReference type="Proteomes" id="UP000076021">
    <property type="component" value="Chromosome"/>
</dbReference>
<dbReference type="InterPro" id="IPR002933">
    <property type="entry name" value="Peptidase_M20"/>
</dbReference>
<sequence length="470" mass="51783">MENEVERIDQLIEEKRDKLIEVSNQLWEYAETGFEEWKSADLISKVLEDEGFQVERGISGIETAFVGSYGSGNPVVAILGEFDALTGLSQKAGSTKKEEVVKNGNGHGCGHNLLGTGSLAAAIALRQLMEENNLPGTIRYYGCPGEEIGGGKIFMVREGVFDDVDFALTWHPEAHNKIWSSRTLACYEVNFRFTGKSSHAAASPYLGRSALDAVELTSVGVNYLREHIIPEARVHYAITNTGGVSPNVVQSEAEVLYFVRAPEVKQTHEIYERVCDIARGAALMTGTELEIGFDSAMFNYIPNTTLEAVMQEKYVELGVPEFDEKEIQLAKEIRDTLTDAEKEFGLQNVKELKGKELADIVEPHVEDKEVMPGSTDVGDVSWIVPTAQCYAACAAIGTSLHSWQMVSQGGSSIGHKGMLHAGKVIAATAAEVMKRPDIIQKAKEELLERLDGESYVSPLPEDYKQYRIRR</sequence>
<dbReference type="InterPro" id="IPR017439">
    <property type="entry name" value="Amidohydrolase"/>
</dbReference>
<dbReference type="InterPro" id="IPR036264">
    <property type="entry name" value="Bact_exopeptidase_dim_dom"/>
</dbReference>
<proteinExistence type="predicted"/>
<dbReference type="AlphaFoldDB" id="A0A143HGU4"/>
<accession>A0A143HGU4</accession>
<dbReference type="Pfam" id="PF01546">
    <property type="entry name" value="Peptidase_M20"/>
    <property type="match status" value="1"/>
</dbReference>
<reference evidence="2" key="2">
    <citation type="submission" date="2016-03" db="EMBL/GenBank/DDBJ databases">
        <authorList>
            <person name="Ploux O."/>
        </authorList>
    </citation>
    <scope>NUCLEOTIDE SEQUENCE [LARGE SCALE GENOMIC DNA]</scope>
    <source>
        <strain evidence="2">PP9</strain>
    </source>
</reference>
<dbReference type="KEGG" id="rst:ATY39_00465"/>
<evidence type="ECO:0000313" key="1">
    <source>
        <dbReference type="EMBL" id="AMX00968.1"/>
    </source>
</evidence>
<dbReference type="Gene3D" id="3.30.70.360">
    <property type="match status" value="1"/>
</dbReference>
<keyword evidence="1" id="KW-0378">Hydrolase</keyword>
<gene>
    <name evidence="1" type="ORF">ATY39_00465</name>
</gene>
<dbReference type="STRING" id="241244.ATY39_00465"/>
<dbReference type="PANTHER" id="PTHR30575:SF0">
    <property type="entry name" value="XAA-ARG DIPEPTIDASE"/>
    <property type="match status" value="1"/>
</dbReference>
<dbReference type="PIRSF" id="PIRSF037227">
    <property type="entry name" value="Aminobenzoyl-glu_utiliz_pB"/>
    <property type="match status" value="1"/>
</dbReference>
<name>A0A143HGU4_9BACL</name>
<dbReference type="Gene3D" id="3.40.630.10">
    <property type="entry name" value="Zn peptidases"/>
    <property type="match status" value="1"/>
</dbReference>
<organism evidence="1 2">
    <name type="scientific">Rummeliibacillus stabekisii</name>
    <dbReference type="NCBI Taxonomy" id="241244"/>
    <lineage>
        <taxon>Bacteria</taxon>
        <taxon>Bacillati</taxon>
        <taxon>Bacillota</taxon>
        <taxon>Bacilli</taxon>
        <taxon>Bacillales</taxon>
        <taxon>Caryophanaceae</taxon>
        <taxon>Rummeliibacillus</taxon>
    </lineage>
</organism>
<dbReference type="GO" id="GO:0046657">
    <property type="term" value="P:folic acid catabolic process"/>
    <property type="evidence" value="ECO:0007669"/>
    <property type="project" value="TreeGrafter"/>
</dbReference>
<keyword evidence="2" id="KW-1185">Reference proteome</keyword>
<reference evidence="1 2" key="1">
    <citation type="journal article" date="2016" name="Genome Announc.">
        <title>Whole-Genome Sequence of Rummeliibacillus stabekisii Strain PP9 Isolated from Antarctic Soil.</title>
        <authorList>
            <person name="da Mota F.F."/>
            <person name="Vollu R.E."/>
            <person name="Jurelevicius D."/>
            <person name="Seldin L."/>
        </authorList>
    </citation>
    <scope>NUCLEOTIDE SEQUENCE [LARGE SCALE GENOMIC DNA]</scope>
    <source>
        <strain evidence="1 2">PP9</strain>
    </source>
</reference>
<dbReference type="FunFam" id="3.30.70.360:FF:000004">
    <property type="entry name" value="Peptidase M20 domain-containing protein 2"/>
    <property type="match status" value="1"/>
</dbReference>
<protein>
    <submittedName>
        <fullName evidence="1">Amidohydrolase</fullName>
    </submittedName>
</protein>
<dbReference type="NCBIfam" id="TIGR01891">
    <property type="entry name" value="amidohydrolases"/>
    <property type="match status" value="1"/>
</dbReference>
<dbReference type="InterPro" id="IPR052030">
    <property type="entry name" value="Peptidase_M20/M20A_hydrolases"/>
</dbReference>